<dbReference type="InterPro" id="IPR046347">
    <property type="entry name" value="bZIP_sf"/>
</dbReference>
<dbReference type="PROSITE" id="PS00036">
    <property type="entry name" value="BZIP_BASIC"/>
    <property type="match status" value="1"/>
</dbReference>
<dbReference type="PROSITE" id="PS50217">
    <property type="entry name" value="BZIP"/>
    <property type="match status" value="1"/>
</dbReference>
<keyword evidence="12" id="KW-1185">Reference proteome</keyword>
<dbReference type="SMART" id="SM00338">
    <property type="entry name" value="BRLZ"/>
    <property type="match status" value="1"/>
</dbReference>
<dbReference type="Proteomes" id="UP000604825">
    <property type="component" value="Unassembled WGS sequence"/>
</dbReference>
<comment type="similarity">
    <text evidence="2">Belongs to the bZIP family.</text>
</comment>
<evidence type="ECO:0000256" key="6">
    <source>
        <dbReference type="ARBA" id="ARBA00023242"/>
    </source>
</evidence>
<dbReference type="GO" id="GO:0003700">
    <property type="term" value="F:DNA-binding transcription factor activity"/>
    <property type="evidence" value="ECO:0007669"/>
    <property type="project" value="InterPro"/>
</dbReference>
<dbReference type="Pfam" id="PF00170">
    <property type="entry name" value="bZIP_1"/>
    <property type="match status" value="1"/>
</dbReference>
<keyword evidence="4" id="KW-0238">DNA-binding</keyword>
<evidence type="ECO:0000313" key="12">
    <source>
        <dbReference type="Proteomes" id="UP000604825"/>
    </source>
</evidence>
<feature type="compositionally biased region" description="Basic and acidic residues" evidence="8">
    <location>
        <begin position="389"/>
        <end position="402"/>
    </location>
</feature>
<comment type="subcellular location">
    <subcellularLocation>
        <location evidence="1">Nucleus</location>
    </subcellularLocation>
</comment>
<evidence type="ECO:0000313" key="11">
    <source>
        <dbReference type="EMBL" id="CAD6216603.1"/>
    </source>
</evidence>
<organism evidence="11 12">
    <name type="scientific">Miscanthus lutarioriparius</name>
    <dbReference type="NCBI Taxonomy" id="422564"/>
    <lineage>
        <taxon>Eukaryota</taxon>
        <taxon>Viridiplantae</taxon>
        <taxon>Streptophyta</taxon>
        <taxon>Embryophyta</taxon>
        <taxon>Tracheophyta</taxon>
        <taxon>Spermatophyta</taxon>
        <taxon>Magnoliopsida</taxon>
        <taxon>Liliopsida</taxon>
        <taxon>Poales</taxon>
        <taxon>Poaceae</taxon>
        <taxon>PACMAD clade</taxon>
        <taxon>Panicoideae</taxon>
        <taxon>Andropogonodae</taxon>
        <taxon>Andropogoneae</taxon>
        <taxon>Saccharinae</taxon>
        <taxon>Miscanthus</taxon>
    </lineage>
</organism>
<gene>
    <name evidence="11" type="ORF">NCGR_LOCUS10784</name>
</gene>
<dbReference type="CDD" id="cd14708">
    <property type="entry name" value="bZIP_HBP1b-like"/>
    <property type="match status" value="1"/>
</dbReference>
<comment type="caution">
    <text evidence="11">The sequence shown here is derived from an EMBL/GenBank/DDBJ whole genome shotgun (WGS) entry which is preliminary data.</text>
</comment>
<evidence type="ECO:0000256" key="2">
    <source>
        <dbReference type="ARBA" id="ARBA00007163"/>
    </source>
</evidence>
<evidence type="ECO:0000259" key="9">
    <source>
        <dbReference type="PROSITE" id="PS50217"/>
    </source>
</evidence>
<feature type="region of interest" description="Disordered" evidence="8">
    <location>
        <begin position="293"/>
        <end position="346"/>
    </location>
</feature>
<dbReference type="GO" id="GO:0005634">
    <property type="term" value="C:nucleus"/>
    <property type="evidence" value="ECO:0007669"/>
    <property type="project" value="UniProtKB-SubCell"/>
</dbReference>
<proteinExistence type="inferred from homology"/>
<evidence type="ECO:0000256" key="3">
    <source>
        <dbReference type="ARBA" id="ARBA00023015"/>
    </source>
</evidence>
<accession>A0A811N6T7</accession>
<keyword evidence="6" id="KW-0539">Nucleus</keyword>
<feature type="region of interest" description="Disordered" evidence="8">
    <location>
        <begin position="211"/>
        <end position="241"/>
    </location>
</feature>
<dbReference type="GO" id="GO:0043565">
    <property type="term" value="F:sequence-specific DNA binding"/>
    <property type="evidence" value="ECO:0007669"/>
    <property type="project" value="InterPro"/>
</dbReference>
<dbReference type="Pfam" id="PF14144">
    <property type="entry name" value="DOG1"/>
    <property type="match status" value="1"/>
</dbReference>
<reference evidence="11" key="1">
    <citation type="submission" date="2020-10" db="EMBL/GenBank/DDBJ databases">
        <authorList>
            <person name="Han B."/>
            <person name="Lu T."/>
            <person name="Zhao Q."/>
            <person name="Huang X."/>
            <person name="Zhao Y."/>
        </authorList>
    </citation>
    <scope>NUCLEOTIDE SEQUENCE</scope>
</reference>
<feature type="domain" description="BZIP" evidence="9">
    <location>
        <begin position="399"/>
        <end position="443"/>
    </location>
</feature>
<keyword evidence="5" id="KW-0804">Transcription</keyword>
<dbReference type="InterPro" id="IPR004827">
    <property type="entry name" value="bZIP"/>
</dbReference>
<feature type="region of interest" description="Disordered" evidence="8">
    <location>
        <begin position="378"/>
        <end position="419"/>
    </location>
</feature>
<dbReference type="FunFam" id="1.20.5.170:FF:000019">
    <property type="entry name" value="BZIP family transcription factor"/>
    <property type="match status" value="1"/>
</dbReference>
<dbReference type="GO" id="GO:0006351">
    <property type="term" value="P:DNA-templated transcription"/>
    <property type="evidence" value="ECO:0007669"/>
    <property type="project" value="InterPro"/>
</dbReference>
<feature type="compositionally biased region" description="Low complexity" evidence="8">
    <location>
        <begin position="333"/>
        <end position="346"/>
    </location>
</feature>
<evidence type="ECO:0000256" key="7">
    <source>
        <dbReference type="SAM" id="Coils"/>
    </source>
</evidence>
<dbReference type="AlphaFoldDB" id="A0A811N6T7"/>
<name>A0A811N6T7_9POAL</name>
<evidence type="ECO:0000256" key="5">
    <source>
        <dbReference type="ARBA" id="ARBA00023163"/>
    </source>
</evidence>
<evidence type="ECO:0000256" key="4">
    <source>
        <dbReference type="ARBA" id="ARBA00023125"/>
    </source>
</evidence>
<dbReference type="SUPFAM" id="SSF57959">
    <property type="entry name" value="Leucine zipper domain"/>
    <property type="match status" value="1"/>
</dbReference>
<feature type="domain" description="DOG1" evidence="10">
    <location>
        <begin position="466"/>
        <end position="682"/>
    </location>
</feature>
<dbReference type="PANTHER" id="PTHR45693">
    <property type="entry name" value="TRANSCRIPTION FACTOR TGA9"/>
    <property type="match status" value="1"/>
</dbReference>
<dbReference type="PANTHER" id="PTHR45693:SF71">
    <property type="entry name" value="TRANSCRIPTION FACTOR TGA2.1"/>
    <property type="match status" value="1"/>
</dbReference>
<dbReference type="PROSITE" id="PS51806">
    <property type="entry name" value="DOG1"/>
    <property type="match status" value="1"/>
</dbReference>
<evidence type="ECO:0000256" key="1">
    <source>
        <dbReference type="ARBA" id="ARBA00004123"/>
    </source>
</evidence>
<protein>
    <submittedName>
        <fullName evidence="11">Uncharacterized protein</fullName>
    </submittedName>
</protein>
<dbReference type="EMBL" id="CAJGYO010000003">
    <property type="protein sequence ID" value="CAD6216603.1"/>
    <property type="molecule type" value="Genomic_DNA"/>
</dbReference>
<sequence>MWSARASAHAPPRCRRQMLRQNSKVVVGSHEVVVEERGKLVTSETRCGECGVAATATTSPADMGKDKPPEEATKAKNLAPALQSFASVFTDIADMVLMVLARSCILEGVEAILQDTGASRWTHAPQRTAMEQKRTSWRWSVRTWTMAMMRWAHRHGLPHSSTATSCDPVITLEFRLASAIGSEEEHELVLALHIEQGRTRTQHLSAATTHLAAGCRGEAPQEATRGDGNGDENDPSLNSSPDGVMLAILAAAAAAEETEPATPTEVAATEKKRREECLQRLQNGIEVQYDSANREHQVDSWSAEPPPAPQPSQEERHSGFWKLPSHPVAVPNRRGSSARSAASQAGVVSGPAARPALGHMIALNPEIVLPSWKQMENGSGAVVPSNSSDRSDRSDKPLDQKTMRRLAQNREAARKSRLRKKAYVQQLESSKLKLAQLEQELQKARQQGIFISSSGDQTHAMSGNGALTFDIEYARWLEDQNKQINELRTAVNAHASDSDLRLIVDGILAHYDEIFKVKGVAAKADVFHILSGMWKTPAERCFLWLGGFRPSELLKLLANHLEPLTEQQMLGLNNLQQSSQQAEDALSQGMEALQQSLAETLAGSLGPSGSSGNVANYMGQMAMAMGKLGTLENFLRQADNLRQQTLHQMQRILTIRQASRALLAVHDYFSRLRALSSLWLARPRE</sequence>
<evidence type="ECO:0000259" key="10">
    <source>
        <dbReference type="PROSITE" id="PS51806"/>
    </source>
</evidence>
<evidence type="ECO:0000256" key="8">
    <source>
        <dbReference type="SAM" id="MobiDB-lite"/>
    </source>
</evidence>
<keyword evidence="3" id="KW-0805">Transcription regulation</keyword>
<dbReference type="InterPro" id="IPR025422">
    <property type="entry name" value="TGA_domain"/>
</dbReference>
<feature type="coiled-coil region" evidence="7">
    <location>
        <begin position="420"/>
        <end position="447"/>
    </location>
</feature>
<dbReference type="Gene3D" id="1.20.5.170">
    <property type="match status" value="1"/>
</dbReference>
<keyword evidence="7" id="KW-0175">Coiled coil</keyword>